<feature type="domain" description="Ubiquitin-like modifier-activating enzyme Atg7 N-terminal" evidence="2">
    <location>
        <begin position="15"/>
        <end position="92"/>
    </location>
</feature>
<dbReference type="Gene3D" id="3.40.140.70">
    <property type="entry name" value="Ubiquitin-like modifier-activating enzyme ATG7 N-terminal domain"/>
    <property type="match status" value="1"/>
</dbReference>
<dbReference type="EMBL" id="UZAU01000754">
    <property type="status" value="NOT_ANNOTATED_CDS"/>
    <property type="molecule type" value="Genomic_DNA"/>
</dbReference>
<reference evidence="3" key="1">
    <citation type="submission" date="2018-11" db="EMBL/GenBank/DDBJ databases">
        <authorList>
            <person name="Grassa J C."/>
        </authorList>
    </citation>
    <scope>NUCLEOTIDE SEQUENCE [LARGE SCALE GENOMIC DNA]</scope>
</reference>
<dbReference type="InterPro" id="IPR032197">
    <property type="entry name" value="Atg7_N"/>
</dbReference>
<accession>A0A803R943</accession>
<keyword evidence="4" id="KW-1185">Reference proteome</keyword>
<organism evidence="3 4">
    <name type="scientific">Cannabis sativa</name>
    <name type="common">Hemp</name>
    <name type="synonym">Marijuana</name>
    <dbReference type="NCBI Taxonomy" id="3483"/>
    <lineage>
        <taxon>Eukaryota</taxon>
        <taxon>Viridiplantae</taxon>
        <taxon>Streptophyta</taxon>
        <taxon>Embryophyta</taxon>
        <taxon>Tracheophyta</taxon>
        <taxon>Spermatophyta</taxon>
        <taxon>Magnoliopsida</taxon>
        <taxon>eudicotyledons</taxon>
        <taxon>Gunneridae</taxon>
        <taxon>Pentapetalae</taxon>
        <taxon>rosids</taxon>
        <taxon>fabids</taxon>
        <taxon>Rosales</taxon>
        <taxon>Cannabaceae</taxon>
        <taxon>Cannabis</taxon>
    </lineage>
</organism>
<proteinExistence type="predicted"/>
<dbReference type="AlphaFoldDB" id="A0A803R943"/>
<evidence type="ECO:0000256" key="1">
    <source>
        <dbReference type="SAM" id="Phobius"/>
    </source>
</evidence>
<keyword evidence="1" id="KW-0812">Transmembrane</keyword>
<keyword evidence="1" id="KW-0472">Membrane</keyword>
<evidence type="ECO:0000313" key="4">
    <source>
        <dbReference type="Proteomes" id="UP000596661"/>
    </source>
</evidence>
<evidence type="ECO:0000259" key="2">
    <source>
        <dbReference type="Pfam" id="PF16420"/>
    </source>
</evidence>
<sequence length="180" mass="20746">MWTFVTKVNYLKLKFVSGFYAPCSHSQVSNHLTLLAESLPDELSEQSTLTVASLGNRNRCSVHGILYNTNTVENFYSLDKMSLLKEEAKKVFRLEWLFICIFVCCFSNVLFQIYCGFSLYSILINIISKVKFDFGIRVFAKPNIDIDISLVIRFGRTFILEKLWRTVLCFQGSFSSLLQT</sequence>
<dbReference type="InterPro" id="IPR042522">
    <property type="entry name" value="Atg7_N_1"/>
</dbReference>
<dbReference type="Pfam" id="PF16420">
    <property type="entry name" value="ATG7_N"/>
    <property type="match status" value="1"/>
</dbReference>
<dbReference type="EnsemblPlants" id="novel_model_6570_5bd9a17a">
    <property type="protein sequence ID" value="cds.novel_model_6570_5bd9a17a"/>
    <property type="gene ID" value="novel_gene_3466_5bd9a17a"/>
</dbReference>
<reference evidence="3" key="2">
    <citation type="submission" date="2021-03" db="UniProtKB">
        <authorList>
            <consortium name="EnsemblPlants"/>
        </authorList>
    </citation>
    <scope>IDENTIFICATION</scope>
</reference>
<evidence type="ECO:0000313" key="3">
    <source>
        <dbReference type="EnsemblPlants" id="cds.novel_model_6570_5bd9a17a"/>
    </source>
</evidence>
<feature type="transmembrane region" description="Helical" evidence="1">
    <location>
        <begin position="96"/>
        <end position="123"/>
    </location>
</feature>
<protein>
    <recommendedName>
        <fullName evidence="2">Ubiquitin-like modifier-activating enzyme Atg7 N-terminal domain-containing protein</fullName>
    </recommendedName>
</protein>
<keyword evidence="1" id="KW-1133">Transmembrane helix</keyword>
<dbReference type="Proteomes" id="UP000596661">
    <property type="component" value="Chromosome 9"/>
</dbReference>
<dbReference type="Gramene" id="novel_model_6570_5bd9a17a">
    <property type="protein sequence ID" value="cds.novel_model_6570_5bd9a17a"/>
    <property type="gene ID" value="novel_gene_3466_5bd9a17a"/>
</dbReference>
<name>A0A803R943_CANSA</name>